<evidence type="ECO:0000259" key="8">
    <source>
        <dbReference type="Pfam" id="PF03522"/>
    </source>
</evidence>
<feature type="transmembrane region" description="Helical" evidence="6">
    <location>
        <begin position="672"/>
        <end position="692"/>
    </location>
</feature>
<evidence type="ECO:0000313" key="9">
    <source>
        <dbReference type="EMBL" id="PVD19575.1"/>
    </source>
</evidence>
<evidence type="ECO:0000313" key="10">
    <source>
        <dbReference type="Proteomes" id="UP000245119"/>
    </source>
</evidence>
<reference evidence="9 10" key="1">
    <citation type="submission" date="2018-04" db="EMBL/GenBank/DDBJ databases">
        <title>The genome of golden apple snail Pomacea canaliculata provides insight into stress tolerance and invasive adaptation.</title>
        <authorList>
            <person name="Liu C."/>
            <person name="Liu B."/>
            <person name="Ren Y."/>
            <person name="Zhang Y."/>
            <person name="Wang H."/>
            <person name="Li S."/>
            <person name="Jiang F."/>
            <person name="Yin L."/>
            <person name="Zhang G."/>
            <person name="Qian W."/>
            <person name="Fan W."/>
        </authorList>
    </citation>
    <scope>NUCLEOTIDE SEQUENCE [LARGE SCALE GENOMIC DNA]</scope>
    <source>
        <strain evidence="9">SZHN2017</strain>
        <tissue evidence="9">Muscle</tissue>
    </source>
</reference>
<feature type="transmembrane region" description="Helical" evidence="6">
    <location>
        <begin position="780"/>
        <end position="797"/>
    </location>
</feature>
<dbReference type="Proteomes" id="UP000245119">
    <property type="component" value="Linkage Group LG13"/>
</dbReference>
<evidence type="ECO:0000256" key="2">
    <source>
        <dbReference type="ARBA" id="ARBA00022692"/>
    </source>
</evidence>
<feature type="domain" description="SLC12A transporter C-terminal" evidence="8">
    <location>
        <begin position="871"/>
        <end position="1306"/>
    </location>
</feature>
<feature type="transmembrane region" description="Helical" evidence="6">
    <location>
        <begin position="600"/>
        <end position="618"/>
    </location>
</feature>
<gene>
    <name evidence="9" type="ORF">C0Q70_20065</name>
</gene>
<organism evidence="9 10">
    <name type="scientific">Pomacea canaliculata</name>
    <name type="common">Golden apple snail</name>
    <dbReference type="NCBI Taxonomy" id="400727"/>
    <lineage>
        <taxon>Eukaryota</taxon>
        <taxon>Metazoa</taxon>
        <taxon>Spiralia</taxon>
        <taxon>Lophotrochozoa</taxon>
        <taxon>Mollusca</taxon>
        <taxon>Gastropoda</taxon>
        <taxon>Caenogastropoda</taxon>
        <taxon>Architaenioglossa</taxon>
        <taxon>Ampullarioidea</taxon>
        <taxon>Ampullariidae</taxon>
        <taxon>Pomacea</taxon>
    </lineage>
</organism>
<dbReference type="GO" id="GO:0008511">
    <property type="term" value="F:sodium:potassium:chloride symporter activity"/>
    <property type="evidence" value="ECO:0007669"/>
    <property type="project" value="TreeGrafter"/>
</dbReference>
<dbReference type="GO" id="GO:0006884">
    <property type="term" value="P:cell volume homeostasis"/>
    <property type="evidence" value="ECO:0007669"/>
    <property type="project" value="TreeGrafter"/>
</dbReference>
<feature type="transmembrane region" description="Helical" evidence="6">
    <location>
        <begin position="391"/>
        <end position="414"/>
    </location>
</feature>
<dbReference type="InterPro" id="IPR004841">
    <property type="entry name" value="AA-permease/SLC12A_dom"/>
</dbReference>
<feature type="transmembrane region" description="Helical" evidence="6">
    <location>
        <begin position="437"/>
        <end position="461"/>
    </location>
</feature>
<feature type="region of interest" description="Disordered" evidence="5">
    <location>
        <begin position="999"/>
        <end position="1057"/>
    </location>
</feature>
<protein>
    <recommendedName>
        <fullName evidence="11">Amino acid permease/ SLC12A domain-containing protein</fullName>
    </recommendedName>
</protein>
<keyword evidence="10" id="KW-1185">Reference proteome</keyword>
<evidence type="ECO:0000259" key="7">
    <source>
        <dbReference type="Pfam" id="PF00324"/>
    </source>
</evidence>
<feature type="transmembrane region" description="Helical" evidence="6">
    <location>
        <begin position="803"/>
        <end position="819"/>
    </location>
</feature>
<name>A0A2T7NEK5_POMCA</name>
<feature type="domain" description="Amino acid permease/ SLC12A" evidence="7">
    <location>
        <begin position="363"/>
        <end position="862"/>
    </location>
</feature>
<evidence type="ECO:0000256" key="5">
    <source>
        <dbReference type="SAM" id="MobiDB-lite"/>
    </source>
</evidence>
<evidence type="ECO:0008006" key="11">
    <source>
        <dbReference type="Google" id="ProtNLM"/>
    </source>
</evidence>
<dbReference type="Pfam" id="PF03522">
    <property type="entry name" value="SLC12"/>
    <property type="match status" value="1"/>
</dbReference>
<dbReference type="PANTHER" id="PTHR11827:SF103">
    <property type="entry name" value="SODIUM CHLORIDE COTRANSPORTER 69, ISOFORM E"/>
    <property type="match status" value="1"/>
</dbReference>
<feature type="transmembrane region" description="Helical" evidence="6">
    <location>
        <begin position="508"/>
        <end position="529"/>
    </location>
</feature>
<dbReference type="GO" id="GO:0055064">
    <property type="term" value="P:chloride ion homeostasis"/>
    <property type="evidence" value="ECO:0007669"/>
    <property type="project" value="TreeGrafter"/>
</dbReference>
<comment type="subcellular location">
    <subcellularLocation>
        <location evidence="1">Membrane</location>
        <topology evidence="1">Multi-pass membrane protein</topology>
    </subcellularLocation>
</comment>
<evidence type="ECO:0000256" key="1">
    <source>
        <dbReference type="ARBA" id="ARBA00004141"/>
    </source>
</evidence>
<dbReference type="GO" id="GO:0055078">
    <property type="term" value="P:sodium ion homeostasis"/>
    <property type="evidence" value="ECO:0007669"/>
    <property type="project" value="TreeGrafter"/>
</dbReference>
<keyword evidence="2 6" id="KW-0812">Transmembrane</keyword>
<dbReference type="GO" id="GO:0016020">
    <property type="term" value="C:membrane"/>
    <property type="evidence" value="ECO:0007669"/>
    <property type="project" value="UniProtKB-SubCell"/>
</dbReference>
<dbReference type="Pfam" id="PF00324">
    <property type="entry name" value="AA_permease"/>
    <property type="match status" value="1"/>
</dbReference>
<evidence type="ECO:0000256" key="6">
    <source>
        <dbReference type="SAM" id="Phobius"/>
    </source>
</evidence>
<feature type="transmembrane region" description="Helical" evidence="6">
    <location>
        <begin position="358"/>
        <end position="379"/>
    </location>
</feature>
<comment type="caution">
    <text evidence="9">The sequence shown here is derived from an EMBL/GenBank/DDBJ whole genome shotgun (WGS) entry which is preliminary data.</text>
</comment>
<dbReference type="EMBL" id="PZQS01000013">
    <property type="protein sequence ID" value="PVD19575.1"/>
    <property type="molecule type" value="Genomic_DNA"/>
</dbReference>
<feature type="region of interest" description="Disordered" evidence="5">
    <location>
        <begin position="82"/>
        <end position="103"/>
    </location>
</feature>
<feature type="compositionally biased region" description="Polar residues" evidence="5">
    <location>
        <begin position="1043"/>
        <end position="1057"/>
    </location>
</feature>
<keyword evidence="3 6" id="KW-1133">Transmembrane helix</keyword>
<dbReference type="OrthoDB" id="2020542at2759"/>
<dbReference type="FunFam" id="1.20.1740.10:FF:000022">
    <property type="entry name" value="Bumetanide-sensitive na-k-cl cotransport protein"/>
    <property type="match status" value="1"/>
</dbReference>
<feature type="compositionally biased region" description="Basic and acidic residues" evidence="5">
    <location>
        <begin position="180"/>
        <end position="195"/>
    </location>
</feature>
<dbReference type="GO" id="GO:0055075">
    <property type="term" value="P:potassium ion homeostasis"/>
    <property type="evidence" value="ECO:0007669"/>
    <property type="project" value="TreeGrafter"/>
</dbReference>
<keyword evidence="4 6" id="KW-0472">Membrane</keyword>
<dbReference type="InterPro" id="IPR004842">
    <property type="entry name" value="SLC12A_fam"/>
</dbReference>
<dbReference type="NCBIfam" id="TIGR00930">
    <property type="entry name" value="2a30"/>
    <property type="match status" value="1"/>
</dbReference>
<dbReference type="PANTHER" id="PTHR11827">
    <property type="entry name" value="SOLUTE CARRIER FAMILY 12, CATION COTRANSPORTERS"/>
    <property type="match status" value="1"/>
</dbReference>
<dbReference type="GO" id="GO:1990573">
    <property type="term" value="P:potassium ion import across plasma membrane"/>
    <property type="evidence" value="ECO:0007669"/>
    <property type="project" value="TreeGrafter"/>
</dbReference>
<feature type="transmembrane region" description="Helical" evidence="6">
    <location>
        <begin position="723"/>
        <end position="741"/>
    </location>
</feature>
<evidence type="ECO:0000256" key="4">
    <source>
        <dbReference type="ARBA" id="ARBA00023136"/>
    </source>
</evidence>
<sequence length="1306" mass="143983">MTSEAGKTREAAEKDIGNTEVKTDFASKVTGESLYENTSAKDANEFSESYRDYANVSYPCQTNKTHDLDVAGLLDGLEQLEDKASSGCSPGSKNCNRDGSDMNDDMVVSVEGLLLPDEVSVPTCGRNNGCFHHEDEAPNDGGGCERSSPDVHGSPPIQIFVISSDEQVKSCLSAPPLERSSGDDSMRETETRSEEPTSGYVTPRLGQQPDDVSSVYGMRSCLSRLSLLTNSSVYSDITFWDPLESQPHEDHYQLPVDGLDRLKTRRPTMHELREELVSVSCVCEKECVCVCVRERERVCVSRSPFRQLSEVLNCFQSPDGEKDYRLSFSGVSNLDTITVEDGKTAEEEKKDEPKGQKFGWIVGVLIRCLLNIFGVMLFLRMTWITGQAGIGLASVIILSSSLVTVVSAMSMSAICTNGEVHGGGAYYLTSRSLGPEFGGALGAIFTLANAVAVAMHIVGFAETLRDLINDNGLPITGDPLNDVRLIGCGTIVMLLCVVMVGLDFESKAQILLLVLLIVSLLNYFIGTFIPPSEEKRREGFVGYQGSIFQENFGPDFRAANDIDYDFFKVFAIFFPSATGILAGANISGDLKNPSIAIPRGTFLAILLTTIVYLAIVWTCGGCMLRDAVGIGVVATNVTLGLDEIRNCGNETCKYGLQNSHAIMGLASGFPPLIYAGIFSATLSSGLACLVSAPKVLQALAKDKIFPLIGLFAKGYGKNEEPRLGYILTFVIAVGVTCIGSLDLIAPIISNFFLMSYALINFACFDAAFVKSPGFRPSFRFFNKWVSLLGALLCLVIMFFLKWWAALATVIVVGALYFYIRHRKPDVNWGSSRQARVYNDALKATLKLLNVGDHVKNFRPQILALTGCPRNRPALVDLAYSITKRQSLFICAQVLQGTMMDHVHRLRSTTIYRWFRHRHVSAFYTSVAAPTVRQGMEVLMQSQGLGKLRPNTLMLGFKNDWQTVDQEDVHNYVGIILDAFDLGYGVAVLRLPGGLDTHKVSTCESEDPEDSVIGHLDIDTDSSDENESDDSDSSVRSNKDPPTKCSTKSEAGTRNSGSPLAVSSLKFIDRQGYVNKAYLETEDYMVSADEPSGVYQKYLDNLRSTISVLPEGFSSIDRFRNKQTGTIDVWWLFDDGGLGLLVPHILTTRKKWRNCKLRVFCAGTKKADADADYESMAALLRKFRIDYSEITVVPDIKRRPTRSSCKEFANLVKQWRLKKGESQTEYPWKISDSDLATRKEKIFMELKIREKLLEHSMAASLIVVTLPVPRKSCPAGLYMAWLDTLSRDLPPTLLLRGNQESVLTYFS</sequence>
<feature type="region of interest" description="Disordered" evidence="5">
    <location>
        <begin position="173"/>
        <end position="208"/>
    </location>
</feature>
<accession>A0A2T7NEK5</accession>
<feature type="compositionally biased region" description="Acidic residues" evidence="5">
    <location>
        <begin position="1018"/>
        <end position="1031"/>
    </location>
</feature>
<dbReference type="InterPro" id="IPR018491">
    <property type="entry name" value="SLC12_C"/>
</dbReference>
<dbReference type="Gene3D" id="1.20.1740.10">
    <property type="entry name" value="Amino acid/polyamine transporter I"/>
    <property type="match status" value="1"/>
</dbReference>
<proteinExistence type="predicted"/>
<feature type="region of interest" description="Disordered" evidence="5">
    <location>
        <begin position="1"/>
        <end position="20"/>
    </location>
</feature>
<feature type="transmembrane region" description="Helical" evidence="6">
    <location>
        <begin position="482"/>
        <end position="502"/>
    </location>
</feature>
<evidence type="ECO:0000256" key="3">
    <source>
        <dbReference type="ARBA" id="ARBA00022989"/>
    </source>
</evidence>